<dbReference type="SUPFAM" id="SSF159888">
    <property type="entry name" value="YdhG-like"/>
    <property type="match status" value="1"/>
</dbReference>
<reference evidence="2 3" key="1">
    <citation type="submission" date="2020-05" db="EMBL/GenBank/DDBJ databases">
        <authorList>
            <person name="Mo P."/>
        </authorList>
    </citation>
    <scope>NUCLEOTIDE SEQUENCE [LARGE SCALE GENOMIC DNA]</scope>
    <source>
        <strain evidence="2 3">Gen01</strain>
    </source>
</reference>
<dbReference type="Pfam" id="PF08818">
    <property type="entry name" value="DUF1801"/>
    <property type="match status" value="1"/>
</dbReference>
<dbReference type="Proteomes" id="UP000505377">
    <property type="component" value="Chromosome"/>
</dbReference>
<evidence type="ECO:0000313" key="2">
    <source>
        <dbReference type="EMBL" id="QJY49873.1"/>
    </source>
</evidence>
<keyword evidence="3" id="KW-1185">Reference proteome</keyword>
<proteinExistence type="predicted"/>
<dbReference type="Gene3D" id="3.90.1150.200">
    <property type="match status" value="1"/>
</dbReference>
<dbReference type="InterPro" id="IPR014922">
    <property type="entry name" value="YdhG-like"/>
</dbReference>
<evidence type="ECO:0000259" key="1">
    <source>
        <dbReference type="Pfam" id="PF08818"/>
    </source>
</evidence>
<evidence type="ECO:0000313" key="3">
    <source>
        <dbReference type="Proteomes" id="UP000505377"/>
    </source>
</evidence>
<gene>
    <name evidence="2" type="ORF">HOP40_32320</name>
</gene>
<dbReference type="KEGG" id="pbro:HOP40_32320"/>
<accession>A0A6M6JRN2</accession>
<organism evidence="2 3">
    <name type="scientific">Pseudonocardia broussonetiae</name>
    <dbReference type="NCBI Taxonomy" id="2736640"/>
    <lineage>
        <taxon>Bacteria</taxon>
        <taxon>Bacillati</taxon>
        <taxon>Actinomycetota</taxon>
        <taxon>Actinomycetes</taxon>
        <taxon>Pseudonocardiales</taxon>
        <taxon>Pseudonocardiaceae</taxon>
        <taxon>Pseudonocardia</taxon>
    </lineage>
</organism>
<protein>
    <submittedName>
        <fullName evidence="2">DUF1801 domain-containing protein</fullName>
    </submittedName>
</protein>
<feature type="domain" description="YdhG-like" evidence="1">
    <location>
        <begin position="24"/>
        <end position="127"/>
    </location>
</feature>
<sequence>MDARRGAAVSDVDDYLDALDHPLREAVARLRGAVLGADPGITEHIKWRSPSFCHGGVDRVTFRLRPRHLDLVLHRGAKVRADAASFVFDDPTGLLRWPGPDRAVLTLEGAEIDARTPVVVDLVRRWVRA</sequence>
<dbReference type="AlphaFoldDB" id="A0A6M6JRN2"/>
<dbReference type="EMBL" id="CP053564">
    <property type="protein sequence ID" value="QJY49873.1"/>
    <property type="molecule type" value="Genomic_DNA"/>
</dbReference>
<name>A0A6M6JRN2_9PSEU</name>